<feature type="transmembrane region" description="Helical" evidence="7">
    <location>
        <begin position="364"/>
        <end position="385"/>
    </location>
</feature>
<proteinExistence type="inferred from homology"/>
<dbReference type="InterPro" id="IPR010651">
    <property type="entry name" value="Sugar_transport"/>
</dbReference>
<feature type="region of interest" description="Disordered" evidence="6">
    <location>
        <begin position="169"/>
        <end position="207"/>
    </location>
</feature>
<name>A0A9K3KMW7_9STRA</name>
<evidence type="ECO:0000256" key="1">
    <source>
        <dbReference type="ARBA" id="ARBA00004141"/>
    </source>
</evidence>
<feature type="compositionally biased region" description="Basic residues" evidence="6">
    <location>
        <begin position="183"/>
        <end position="192"/>
    </location>
</feature>
<dbReference type="EMBL" id="JAGRRH010000021">
    <property type="protein sequence ID" value="KAG7346667.1"/>
    <property type="molecule type" value="Genomic_DNA"/>
</dbReference>
<feature type="transmembrane region" description="Helical" evidence="7">
    <location>
        <begin position="128"/>
        <end position="145"/>
    </location>
</feature>
<protein>
    <submittedName>
        <fullName evidence="8">Drug/metabolite transporter superfamily protein</fullName>
    </submittedName>
</protein>
<dbReference type="AlphaFoldDB" id="A0A9K3KMW7"/>
<evidence type="ECO:0000256" key="6">
    <source>
        <dbReference type="SAM" id="MobiDB-lite"/>
    </source>
</evidence>
<reference evidence="8" key="2">
    <citation type="submission" date="2021-04" db="EMBL/GenBank/DDBJ databases">
        <authorList>
            <person name="Podell S."/>
        </authorList>
    </citation>
    <scope>NUCLEOTIDE SEQUENCE</scope>
    <source>
        <strain evidence="8">Hildebrandi</strain>
    </source>
</reference>
<accession>A0A9K3KMW7</accession>
<sequence>MSLLEGCTETCGWLAAVLAVFAWGTFGVPIKSNVNVDVNFFVMQSYKTIVCFVTSWLVILLGEPIRFSAWGIVSGLFWVPGASCGIYAIRNAGIAVAVGTWSSIQVVVSCVFGIIIFQEKVKDKAQTMLAFFILMMGLIGMSIYADPSNGKSSSTEYLPINLTEPLDPATEKSTLTRSSSSTGKKRKSKMSPKKSTSNKVLASKQDDLSVESVTPTVVAPLEIDDTSESVLEDDGKTLSKDRVICFGGRLVLTKRQLGVLGAVVNGAWGGLNLIPLHYAQRDQGMSGAGYVISYASGSMLVCILIWIGIFLYQYVKKGYSVTDAVDSLPKWHINELGVPGVLAGLLYSIGNFCSILAVSYLGQGVGFSFCQGQLLISGLWGVFYFQEIQGRETIMKWFVSAAVAITGIVYLSYQKGGGAVHR</sequence>
<comment type="subcellular location">
    <subcellularLocation>
        <location evidence="1">Membrane</location>
        <topology evidence="1">Multi-pass membrane protein</topology>
    </subcellularLocation>
</comment>
<dbReference type="InterPro" id="IPR012435">
    <property type="entry name" value="TMEM144"/>
</dbReference>
<feature type="transmembrane region" description="Helical" evidence="7">
    <location>
        <begin position="67"/>
        <end position="89"/>
    </location>
</feature>
<reference evidence="8" key="1">
    <citation type="journal article" date="2021" name="Sci. Rep.">
        <title>Diploid genomic architecture of Nitzschia inconspicua, an elite biomass production diatom.</title>
        <authorList>
            <person name="Oliver A."/>
            <person name="Podell S."/>
            <person name="Pinowska A."/>
            <person name="Traller J.C."/>
            <person name="Smith S.R."/>
            <person name="McClure R."/>
            <person name="Beliaev A."/>
            <person name="Bohutskyi P."/>
            <person name="Hill E.A."/>
            <person name="Rabines A."/>
            <person name="Zheng H."/>
            <person name="Allen L.Z."/>
            <person name="Kuo A."/>
            <person name="Grigoriev I.V."/>
            <person name="Allen A.E."/>
            <person name="Hazlebeck D."/>
            <person name="Allen E.E."/>
        </authorList>
    </citation>
    <scope>NUCLEOTIDE SEQUENCE</scope>
    <source>
        <strain evidence="8">Hildebrandi</strain>
    </source>
</reference>
<feature type="transmembrane region" description="Helical" evidence="7">
    <location>
        <begin position="40"/>
        <end position="61"/>
    </location>
</feature>
<feature type="transmembrane region" description="Helical" evidence="7">
    <location>
        <begin position="397"/>
        <end position="413"/>
    </location>
</feature>
<evidence type="ECO:0000256" key="4">
    <source>
        <dbReference type="ARBA" id="ARBA00022989"/>
    </source>
</evidence>
<keyword evidence="4 7" id="KW-1133">Transmembrane helix</keyword>
<comment type="similarity">
    <text evidence="2">Belongs to the TMEM144 family.</text>
</comment>
<feature type="compositionally biased region" description="Low complexity" evidence="6">
    <location>
        <begin position="171"/>
        <end position="182"/>
    </location>
</feature>
<dbReference type="Proteomes" id="UP000693970">
    <property type="component" value="Unassembled WGS sequence"/>
</dbReference>
<keyword evidence="9" id="KW-1185">Reference proteome</keyword>
<evidence type="ECO:0000256" key="2">
    <source>
        <dbReference type="ARBA" id="ARBA00005731"/>
    </source>
</evidence>
<evidence type="ECO:0000313" key="9">
    <source>
        <dbReference type="Proteomes" id="UP000693970"/>
    </source>
</evidence>
<evidence type="ECO:0000256" key="3">
    <source>
        <dbReference type="ARBA" id="ARBA00022692"/>
    </source>
</evidence>
<keyword evidence="3 7" id="KW-0812">Transmembrane</keyword>
<feature type="transmembrane region" description="Helical" evidence="7">
    <location>
        <begin position="336"/>
        <end position="358"/>
    </location>
</feature>
<keyword evidence="5 7" id="KW-0472">Membrane</keyword>
<comment type="caution">
    <text evidence="8">The sequence shown here is derived from an EMBL/GenBank/DDBJ whole genome shotgun (WGS) entry which is preliminary data.</text>
</comment>
<dbReference type="OrthoDB" id="426527at2759"/>
<feature type="transmembrane region" description="Helical" evidence="7">
    <location>
        <begin position="96"/>
        <end position="116"/>
    </location>
</feature>
<feature type="transmembrane region" description="Helical" evidence="7">
    <location>
        <begin position="291"/>
        <end position="315"/>
    </location>
</feature>
<feature type="transmembrane region" description="Helical" evidence="7">
    <location>
        <begin position="12"/>
        <end position="28"/>
    </location>
</feature>
<gene>
    <name evidence="8" type="ORF">IV203_005736</name>
</gene>
<dbReference type="PANTHER" id="PTHR16119">
    <property type="entry name" value="TRANSMEMBRANE PROTEIN 144"/>
    <property type="match status" value="1"/>
</dbReference>
<dbReference type="GO" id="GO:0015144">
    <property type="term" value="F:carbohydrate transmembrane transporter activity"/>
    <property type="evidence" value="ECO:0007669"/>
    <property type="project" value="InterPro"/>
</dbReference>
<feature type="transmembrane region" description="Helical" evidence="7">
    <location>
        <begin position="257"/>
        <end position="279"/>
    </location>
</feature>
<dbReference type="GO" id="GO:0016020">
    <property type="term" value="C:membrane"/>
    <property type="evidence" value="ECO:0007669"/>
    <property type="project" value="UniProtKB-SubCell"/>
</dbReference>
<evidence type="ECO:0000313" key="8">
    <source>
        <dbReference type="EMBL" id="KAG7346667.1"/>
    </source>
</evidence>
<dbReference type="Pfam" id="PF07857">
    <property type="entry name" value="TMEM144"/>
    <property type="match status" value="1"/>
</dbReference>
<evidence type="ECO:0000256" key="7">
    <source>
        <dbReference type="SAM" id="Phobius"/>
    </source>
</evidence>
<organism evidence="8 9">
    <name type="scientific">Nitzschia inconspicua</name>
    <dbReference type="NCBI Taxonomy" id="303405"/>
    <lineage>
        <taxon>Eukaryota</taxon>
        <taxon>Sar</taxon>
        <taxon>Stramenopiles</taxon>
        <taxon>Ochrophyta</taxon>
        <taxon>Bacillariophyta</taxon>
        <taxon>Bacillariophyceae</taxon>
        <taxon>Bacillariophycidae</taxon>
        <taxon>Bacillariales</taxon>
        <taxon>Bacillariaceae</taxon>
        <taxon>Nitzschia</taxon>
    </lineage>
</organism>
<evidence type="ECO:0000256" key="5">
    <source>
        <dbReference type="ARBA" id="ARBA00023136"/>
    </source>
</evidence>
<dbReference type="PANTHER" id="PTHR16119:SF17">
    <property type="entry name" value="TRANSMEMBRANE PROTEIN 144"/>
    <property type="match status" value="1"/>
</dbReference>